<evidence type="ECO:0000256" key="3">
    <source>
        <dbReference type="SAM" id="SignalP"/>
    </source>
</evidence>
<gene>
    <name evidence="4" type="ORF">Poly30_29510</name>
</gene>
<evidence type="ECO:0000256" key="1">
    <source>
        <dbReference type="PROSITE-ProRule" id="PRU00339"/>
    </source>
</evidence>
<accession>A0A518ETK3</accession>
<dbReference type="RefSeq" id="WP_145198443.1">
    <property type="nucleotide sequence ID" value="NZ_CP036434.1"/>
</dbReference>
<dbReference type="AlphaFoldDB" id="A0A518ETK3"/>
<evidence type="ECO:0000256" key="2">
    <source>
        <dbReference type="SAM" id="Coils"/>
    </source>
</evidence>
<keyword evidence="3" id="KW-0732">Signal</keyword>
<dbReference type="Gene3D" id="1.25.40.10">
    <property type="entry name" value="Tetratricopeptide repeat domain"/>
    <property type="match status" value="1"/>
</dbReference>
<proteinExistence type="predicted"/>
<evidence type="ECO:0000313" key="5">
    <source>
        <dbReference type="Proteomes" id="UP000320390"/>
    </source>
</evidence>
<dbReference type="InterPro" id="IPR019734">
    <property type="entry name" value="TPR_rpt"/>
</dbReference>
<feature type="signal peptide" evidence="3">
    <location>
        <begin position="1"/>
        <end position="21"/>
    </location>
</feature>
<evidence type="ECO:0000313" key="4">
    <source>
        <dbReference type="EMBL" id="QDV07427.1"/>
    </source>
</evidence>
<keyword evidence="1" id="KW-0802">TPR repeat</keyword>
<dbReference type="OrthoDB" id="9793831at2"/>
<name>A0A518ETK3_9BACT</name>
<feature type="coiled-coil region" evidence="2">
    <location>
        <begin position="47"/>
        <end position="74"/>
    </location>
</feature>
<keyword evidence="5" id="KW-1185">Reference proteome</keyword>
<dbReference type="InterPro" id="IPR011990">
    <property type="entry name" value="TPR-like_helical_dom_sf"/>
</dbReference>
<dbReference type="SMART" id="SM00028">
    <property type="entry name" value="TPR"/>
    <property type="match status" value="1"/>
</dbReference>
<organism evidence="4 5">
    <name type="scientific">Saltatorellus ferox</name>
    <dbReference type="NCBI Taxonomy" id="2528018"/>
    <lineage>
        <taxon>Bacteria</taxon>
        <taxon>Pseudomonadati</taxon>
        <taxon>Planctomycetota</taxon>
        <taxon>Planctomycetia</taxon>
        <taxon>Planctomycetia incertae sedis</taxon>
        <taxon>Saltatorellus</taxon>
    </lineage>
</organism>
<sequence length="298" mass="31487" precursor="true">MNTTTAAVLSCFALGLGGVSAFLAFGSKGAVGTTQAASAMKSDSGATAELSRAVDDLRAEIAEMKERSELAQVTPRALAPTLDEDQIARAVAAYFESHPGIEDGPIDPLAVKELGTMEDIAALLASSDEMMMGGLWKRIVEEGRDEEVLAYFKALADANPNDPEAQLALGQAYLGRTQEAGASPLAGKYATLADQALDAALKADPQHWEARFTKATALSFWPPVFGKQASAIHEFETLITQQSGQTPNPQHASTHLLLGNMYHQTGQAEKALAAWKSGLELYPDNADLASQIALLSGQ</sequence>
<protein>
    <submittedName>
        <fullName evidence="4">Uncharacterized protein</fullName>
    </submittedName>
</protein>
<dbReference type="Pfam" id="PF13432">
    <property type="entry name" value="TPR_16"/>
    <property type="match status" value="1"/>
</dbReference>
<dbReference type="Proteomes" id="UP000320390">
    <property type="component" value="Chromosome"/>
</dbReference>
<feature type="chain" id="PRO_5021992200" evidence="3">
    <location>
        <begin position="22"/>
        <end position="298"/>
    </location>
</feature>
<reference evidence="4 5" key="1">
    <citation type="submission" date="2019-02" db="EMBL/GenBank/DDBJ databases">
        <title>Deep-cultivation of Planctomycetes and their phenomic and genomic characterization uncovers novel biology.</title>
        <authorList>
            <person name="Wiegand S."/>
            <person name="Jogler M."/>
            <person name="Boedeker C."/>
            <person name="Pinto D."/>
            <person name="Vollmers J."/>
            <person name="Rivas-Marin E."/>
            <person name="Kohn T."/>
            <person name="Peeters S.H."/>
            <person name="Heuer A."/>
            <person name="Rast P."/>
            <person name="Oberbeckmann S."/>
            <person name="Bunk B."/>
            <person name="Jeske O."/>
            <person name="Meyerdierks A."/>
            <person name="Storesund J.E."/>
            <person name="Kallscheuer N."/>
            <person name="Luecker S."/>
            <person name="Lage O.M."/>
            <person name="Pohl T."/>
            <person name="Merkel B.J."/>
            <person name="Hornburger P."/>
            <person name="Mueller R.-W."/>
            <person name="Bruemmer F."/>
            <person name="Labrenz M."/>
            <person name="Spormann A.M."/>
            <person name="Op den Camp H."/>
            <person name="Overmann J."/>
            <person name="Amann R."/>
            <person name="Jetten M.S.M."/>
            <person name="Mascher T."/>
            <person name="Medema M.H."/>
            <person name="Devos D.P."/>
            <person name="Kaster A.-K."/>
            <person name="Ovreas L."/>
            <person name="Rohde M."/>
            <person name="Galperin M.Y."/>
            <person name="Jogler C."/>
        </authorList>
    </citation>
    <scope>NUCLEOTIDE SEQUENCE [LARGE SCALE GENOMIC DNA]</scope>
    <source>
        <strain evidence="4 5">Poly30</strain>
    </source>
</reference>
<dbReference type="SUPFAM" id="SSF48452">
    <property type="entry name" value="TPR-like"/>
    <property type="match status" value="1"/>
</dbReference>
<keyword evidence="2" id="KW-0175">Coiled coil</keyword>
<feature type="repeat" description="TPR" evidence="1">
    <location>
        <begin position="252"/>
        <end position="285"/>
    </location>
</feature>
<dbReference type="PROSITE" id="PS50005">
    <property type="entry name" value="TPR"/>
    <property type="match status" value="1"/>
</dbReference>
<dbReference type="EMBL" id="CP036434">
    <property type="protein sequence ID" value="QDV07427.1"/>
    <property type="molecule type" value="Genomic_DNA"/>
</dbReference>